<protein>
    <recommendedName>
        <fullName evidence="5">Pentatricopeptide repeat-containing protein</fullName>
    </recommendedName>
</protein>
<dbReference type="EMBL" id="JABFUD020000022">
    <property type="protein sequence ID" value="KAI5062727.1"/>
    <property type="molecule type" value="Genomic_DNA"/>
</dbReference>
<dbReference type="OrthoDB" id="185373at2759"/>
<reference evidence="3" key="1">
    <citation type="submission" date="2021-01" db="EMBL/GenBank/DDBJ databases">
        <title>Adiantum capillus-veneris genome.</title>
        <authorList>
            <person name="Fang Y."/>
            <person name="Liao Q."/>
        </authorList>
    </citation>
    <scope>NUCLEOTIDE SEQUENCE</scope>
    <source>
        <strain evidence="3">H3</strain>
        <tissue evidence="3">Leaf</tissue>
    </source>
</reference>
<evidence type="ECO:0000256" key="1">
    <source>
        <dbReference type="ARBA" id="ARBA00022737"/>
    </source>
</evidence>
<proteinExistence type="predicted"/>
<dbReference type="InterPro" id="IPR002885">
    <property type="entry name" value="PPR_rpt"/>
</dbReference>
<dbReference type="FunFam" id="1.25.40.10:FF:000381">
    <property type="entry name" value="Pentatricopeptide repeat-containing protein"/>
    <property type="match status" value="1"/>
</dbReference>
<keyword evidence="1" id="KW-0677">Repeat</keyword>
<dbReference type="PROSITE" id="PS51375">
    <property type="entry name" value="PPR"/>
    <property type="match status" value="2"/>
</dbReference>
<dbReference type="InterPro" id="IPR011990">
    <property type="entry name" value="TPR-like_helical_dom_sf"/>
</dbReference>
<dbReference type="GO" id="GO:0009451">
    <property type="term" value="P:RNA modification"/>
    <property type="evidence" value="ECO:0007669"/>
    <property type="project" value="InterPro"/>
</dbReference>
<dbReference type="Proteomes" id="UP000886520">
    <property type="component" value="Chromosome 22"/>
</dbReference>
<gene>
    <name evidence="3" type="ORF">GOP47_0023266</name>
</gene>
<dbReference type="NCBIfam" id="TIGR00756">
    <property type="entry name" value="PPR"/>
    <property type="match status" value="2"/>
</dbReference>
<accession>A0A9D4U822</accession>
<feature type="repeat" description="PPR" evidence="2">
    <location>
        <begin position="22"/>
        <end position="56"/>
    </location>
</feature>
<organism evidence="3 4">
    <name type="scientific">Adiantum capillus-veneris</name>
    <name type="common">Maidenhair fern</name>
    <dbReference type="NCBI Taxonomy" id="13818"/>
    <lineage>
        <taxon>Eukaryota</taxon>
        <taxon>Viridiplantae</taxon>
        <taxon>Streptophyta</taxon>
        <taxon>Embryophyta</taxon>
        <taxon>Tracheophyta</taxon>
        <taxon>Polypodiopsida</taxon>
        <taxon>Polypodiidae</taxon>
        <taxon>Polypodiales</taxon>
        <taxon>Pteridineae</taxon>
        <taxon>Pteridaceae</taxon>
        <taxon>Vittarioideae</taxon>
        <taxon>Adiantum</taxon>
    </lineage>
</organism>
<evidence type="ECO:0008006" key="5">
    <source>
        <dbReference type="Google" id="ProtNLM"/>
    </source>
</evidence>
<sequence>MYAKLGVMEKAQVVFDELPTHSVPSWTALIAGYAQHGKGNEALSCFKEMQDEGHFPNEITFFCALKACTSIGAIGKGEGILVEVSRQGLLRKSTSLCNAVVDMYAKCCMLAKAKESFDELPTRDASSWNSLITGYIDHGLFDKAIDCLGKMQDEGVGPDAVTFVCILKACGHIQALKKGEEIHAEVQRQGLLDKHGMLATTLVYMYAKCGVMAKAQEVQNRL</sequence>
<evidence type="ECO:0000256" key="2">
    <source>
        <dbReference type="PROSITE-ProRule" id="PRU00708"/>
    </source>
</evidence>
<evidence type="ECO:0000313" key="4">
    <source>
        <dbReference type="Proteomes" id="UP000886520"/>
    </source>
</evidence>
<dbReference type="GO" id="GO:0003723">
    <property type="term" value="F:RNA binding"/>
    <property type="evidence" value="ECO:0007669"/>
    <property type="project" value="InterPro"/>
</dbReference>
<dbReference type="AlphaFoldDB" id="A0A9D4U822"/>
<dbReference type="InterPro" id="IPR046960">
    <property type="entry name" value="PPR_At4g14850-like_plant"/>
</dbReference>
<dbReference type="PANTHER" id="PTHR47926">
    <property type="entry name" value="PENTATRICOPEPTIDE REPEAT-CONTAINING PROTEIN"/>
    <property type="match status" value="1"/>
</dbReference>
<dbReference type="Pfam" id="PF01535">
    <property type="entry name" value="PPR"/>
    <property type="match status" value="1"/>
</dbReference>
<feature type="repeat" description="PPR" evidence="2">
    <location>
        <begin position="124"/>
        <end position="158"/>
    </location>
</feature>
<keyword evidence="4" id="KW-1185">Reference proteome</keyword>
<name>A0A9D4U822_ADICA</name>
<dbReference type="Pfam" id="PF13041">
    <property type="entry name" value="PPR_2"/>
    <property type="match status" value="2"/>
</dbReference>
<comment type="caution">
    <text evidence="3">The sequence shown here is derived from an EMBL/GenBank/DDBJ whole genome shotgun (WGS) entry which is preliminary data.</text>
</comment>
<dbReference type="Gene3D" id="1.25.40.10">
    <property type="entry name" value="Tetratricopeptide repeat domain"/>
    <property type="match status" value="2"/>
</dbReference>
<evidence type="ECO:0000313" key="3">
    <source>
        <dbReference type="EMBL" id="KAI5062727.1"/>
    </source>
</evidence>